<dbReference type="EMBL" id="JAUOTP010000003">
    <property type="protein sequence ID" value="MDO6414366.1"/>
    <property type="molecule type" value="Genomic_DNA"/>
</dbReference>
<reference evidence="1" key="1">
    <citation type="submission" date="2023-07" db="EMBL/GenBank/DDBJ databases">
        <authorList>
            <person name="Kim M."/>
        </authorList>
    </citation>
    <scope>NUCLEOTIDE SEQUENCE</scope>
    <source>
        <strain evidence="1">BIUV-7</strain>
    </source>
</reference>
<keyword evidence="2" id="KW-1185">Reference proteome</keyword>
<evidence type="ECO:0000313" key="2">
    <source>
        <dbReference type="Proteomes" id="UP001169764"/>
    </source>
</evidence>
<name>A0ABT8Y7S4_9SPHN</name>
<gene>
    <name evidence="1" type="ORF">Q4F19_08235</name>
</gene>
<dbReference type="Proteomes" id="UP001169764">
    <property type="component" value="Unassembled WGS sequence"/>
</dbReference>
<proteinExistence type="predicted"/>
<protein>
    <submittedName>
        <fullName evidence="1">Uncharacterized protein</fullName>
    </submittedName>
</protein>
<sequence>MLARLVTRHYHGYRIDHSNRGAQREAVYTIAPDVRLTLARSNRDGAYLLRSKYRPE</sequence>
<organism evidence="1 2">
    <name type="scientific">Sphingomonas natans</name>
    <dbReference type="NCBI Taxonomy" id="3063330"/>
    <lineage>
        <taxon>Bacteria</taxon>
        <taxon>Pseudomonadati</taxon>
        <taxon>Pseudomonadota</taxon>
        <taxon>Alphaproteobacteria</taxon>
        <taxon>Sphingomonadales</taxon>
        <taxon>Sphingomonadaceae</taxon>
        <taxon>Sphingomonas</taxon>
    </lineage>
</organism>
<dbReference type="RefSeq" id="WP_303542005.1">
    <property type="nucleotide sequence ID" value="NZ_JAUOTP010000003.1"/>
</dbReference>
<comment type="caution">
    <text evidence="1">The sequence shown here is derived from an EMBL/GenBank/DDBJ whole genome shotgun (WGS) entry which is preliminary data.</text>
</comment>
<accession>A0ABT8Y7S4</accession>
<evidence type="ECO:0000313" key="1">
    <source>
        <dbReference type="EMBL" id="MDO6414366.1"/>
    </source>
</evidence>